<dbReference type="FunFam" id="3.40.50.720:FF:000190">
    <property type="entry name" value="Pyrroline-5-carboxylate reductase"/>
    <property type="match status" value="1"/>
</dbReference>
<name>A0AAJ2NML8_ALKPS</name>
<comment type="pathway">
    <text evidence="9">Amino-acid biosynthesis; L-proline biosynthesis; L-proline from L-glutamate 5-semialdehyde: step 1/1.</text>
</comment>
<evidence type="ECO:0000313" key="15">
    <source>
        <dbReference type="Proteomes" id="UP001285636"/>
    </source>
</evidence>
<evidence type="ECO:0000259" key="12">
    <source>
        <dbReference type="Pfam" id="PF03807"/>
    </source>
</evidence>
<dbReference type="Proteomes" id="UP001285636">
    <property type="component" value="Unassembled WGS sequence"/>
</dbReference>
<dbReference type="GO" id="GO:0055129">
    <property type="term" value="P:L-proline biosynthetic process"/>
    <property type="evidence" value="ECO:0007669"/>
    <property type="project" value="UniProtKB-UniRule"/>
</dbReference>
<evidence type="ECO:0000256" key="9">
    <source>
        <dbReference type="HAMAP-Rule" id="MF_01925"/>
    </source>
</evidence>
<dbReference type="GO" id="GO:0005737">
    <property type="term" value="C:cytoplasm"/>
    <property type="evidence" value="ECO:0007669"/>
    <property type="project" value="UniProtKB-SubCell"/>
</dbReference>
<sequence>MLTNKTITFLGAGAMAEAIIGGLIRNQIVDPHNIIATNLSDTNKLEKLKMRYNIQTTTSRTWAVEQAEIIVLAMKPKNIEEAVREIKEKVNNDKLIISVIAGIPSSYIEDLSGTKSRVVRTMPNTSAKVGASATAICAGRYSTSDDLETVSLLFSAVGTVTVVPEEKMDAVTGVAGSGPAYFYYLIEAMEKAAVESGLTSEEATALITQTVVGVGKRLQDTSKSSRELYEEVMSPNGTTEAGITLLSERNGQDAMHDAILKAIARSKELGSVFTESK</sequence>
<dbReference type="Gene3D" id="1.10.3730.10">
    <property type="entry name" value="ProC C-terminal domain-like"/>
    <property type="match status" value="1"/>
</dbReference>
<dbReference type="EMBL" id="JAWJAY010000001">
    <property type="protein sequence ID" value="MDV2884135.1"/>
    <property type="molecule type" value="Genomic_DNA"/>
</dbReference>
<evidence type="ECO:0000256" key="6">
    <source>
        <dbReference type="ARBA" id="ARBA00022857"/>
    </source>
</evidence>
<evidence type="ECO:0000256" key="3">
    <source>
        <dbReference type="ARBA" id="ARBA00022490"/>
    </source>
</evidence>
<evidence type="ECO:0000256" key="2">
    <source>
        <dbReference type="ARBA" id="ARBA00005525"/>
    </source>
</evidence>
<dbReference type="InterPro" id="IPR029036">
    <property type="entry name" value="P5CR_dimer"/>
</dbReference>
<comment type="catalytic activity">
    <reaction evidence="9">
        <text>L-proline + NADP(+) = (S)-1-pyrroline-5-carboxylate + NADPH + 2 H(+)</text>
        <dbReference type="Rhea" id="RHEA:14109"/>
        <dbReference type="ChEBI" id="CHEBI:15378"/>
        <dbReference type="ChEBI" id="CHEBI:17388"/>
        <dbReference type="ChEBI" id="CHEBI:57783"/>
        <dbReference type="ChEBI" id="CHEBI:58349"/>
        <dbReference type="ChEBI" id="CHEBI:60039"/>
        <dbReference type="EC" id="1.5.1.2"/>
    </reaction>
</comment>
<keyword evidence="4 9" id="KW-0028">Amino-acid biosynthesis</keyword>
<feature type="domain" description="Pyrroline-5-carboxylate reductase dimerisation" evidence="13">
    <location>
        <begin position="165"/>
        <end position="269"/>
    </location>
</feature>
<dbReference type="RefSeq" id="WP_289236215.1">
    <property type="nucleotide sequence ID" value="NZ_CP117835.1"/>
</dbReference>
<dbReference type="InterPro" id="IPR028939">
    <property type="entry name" value="P5C_Rdtase_cat_N"/>
</dbReference>
<dbReference type="InterPro" id="IPR000304">
    <property type="entry name" value="Pyrroline-COOH_reductase"/>
</dbReference>
<dbReference type="PANTHER" id="PTHR11645:SF49">
    <property type="entry name" value="PYRROLINE-5-CARBOXYLATE REDUCTASE 1"/>
    <property type="match status" value="1"/>
</dbReference>
<comment type="subcellular location">
    <subcellularLocation>
        <location evidence="1 9">Cytoplasm</location>
    </subcellularLocation>
</comment>
<dbReference type="InterPro" id="IPR008927">
    <property type="entry name" value="6-PGluconate_DH-like_C_sf"/>
</dbReference>
<evidence type="ECO:0000256" key="1">
    <source>
        <dbReference type="ARBA" id="ARBA00004496"/>
    </source>
</evidence>
<keyword evidence="6 9" id="KW-0521">NADP</keyword>
<dbReference type="InterPro" id="IPR036291">
    <property type="entry name" value="NAD(P)-bd_dom_sf"/>
</dbReference>
<keyword evidence="3 9" id="KW-0963">Cytoplasm</keyword>
<evidence type="ECO:0000256" key="8">
    <source>
        <dbReference type="ARBA" id="ARBA00058118"/>
    </source>
</evidence>
<feature type="domain" description="Pyrroline-5-carboxylate reductase catalytic N-terminal" evidence="12">
    <location>
        <begin position="6"/>
        <end position="102"/>
    </location>
</feature>
<evidence type="ECO:0000313" key="14">
    <source>
        <dbReference type="EMBL" id="MDV2884135.1"/>
    </source>
</evidence>
<evidence type="ECO:0000256" key="10">
    <source>
        <dbReference type="NCBIfam" id="TIGR00112"/>
    </source>
</evidence>
<dbReference type="GO" id="GO:0004735">
    <property type="term" value="F:pyrroline-5-carboxylate reductase activity"/>
    <property type="evidence" value="ECO:0007669"/>
    <property type="project" value="UniProtKB-UniRule"/>
</dbReference>
<protein>
    <recommendedName>
        <fullName evidence="9 10">Pyrroline-5-carboxylate reductase</fullName>
        <shortName evidence="9">P5C reductase</shortName>
        <shortName evidence="9">P5CR</shortName>
        <ecNumber evidence="9 10">1.5.1.2</ecNumber>
    </recommendedName>
    <alternativeName>
        <fullName evidence="9">PCA reductase</fullName>
    </alternativeName>
</protein>
<comment type="similarity">
    <text evidence="2 9">Belongs to the pyrroline-5-carboxylate reductase family.</text>
</comment>
<keyword evidence="5 9" id="KW-0641">Proline biosynthesis</keyword>
<comment type="catalytic activity">
    <reaction evidence="9">
        <text>L-proline + NAD(+) = (S)-1-pyrroline-5-carboxylate + NADH + 2 H(+)</text>
        <dbReference type="Rhea" id="RHEA:14105"/>
        <dbReference type="ChEBI" id="CHEBI:15378"/>
        <dbReference type="ChEBI" id="CHEBI:17388"/>
        <dbReference type="ChEBI" id="CHEBI:57540"/>
        <dbReference type="ChEBI" id="CHEBI:57945"/>
        <dbReference type="ChEBI" id="CHEBI:60039"/>
        <dbReference type="EC" id="1.5.1.2"/>
    </reaction>
</comment>
<evidence type="ECO:0000256" key="11">
    <source>
        <dbReference type="PIRSR" id="PIRSR000193-1"/>
    </source>
</evidence>
<comment type="function">
    <text evidence="8 9">Catalyzes the reduction of 1-pyrroline-5-carboxylate (PCA) to L-proline.</text>
</comment>
<dbReference type="Pfam" id="PF03807">
    <property type="entry name" value="F420_oxidored"/>
    <property type="match status" value="1"/>
</dbReference>
<evidence type="ECO:0000256" key="5">
    <source>
        <dbReference type="ARBA" id="ARBA00022650"/>
    </source>
</evidence>
<dbReference type="Gene3D" id="3.40.50.720">
    <property type="entry name" value="NAD(P)-binding Rossmann-like Domain"/>
    <property type="match status" value="1"/>
</dbReference>
<organism evidence="14 15">
    <name type="scientific">Alkalihalophilus pseudofirmus</name>
    <name type="common">Bacillus pseudofirmus</name>
    <dbReference type="NCBI Taxonomy" id="79885"/>
    <lineage>
        <taxon>Bacteria</taxon>
        <taxon>Bacillati</taxon>
        <taxon>Bacillota</taxon>
        <taxon>Bacilli</taxon>
        <taxon>Bacillales</taxon>
        <taxon>Bacillaceae</taxon>
        <taxon>Alkalihalophilus</taxon>
    </lineage>
</organism>
<keyword evidence="7 9" id="KW-0560">Oxidoreductase</keyword>
<dbReference type="SUPFAM" id="SSF51735">
    <property type="entry name" value="NAD(P)-binding Rossmann-fold domains"/>
    <property type="match status" value="1"/>
</dbReference>
<comment type="caution">
    <text evidence="14">The sequence shown here is derived from an EMBL/GenBank/DDBJ whole genome shotgun (WGS) entry which is preliminary data.</text>
</comment>
<feature type="binding site" evidence="11">
    <location>
        <begin position="73"/>
        <end position="76"/>
    </location>
    <ligand>
        <name>NADP(+)</name>
        <dbReference type="ChEBI" id="CHEBI:58349"/>
    </ligand>
</feature>
<feature type="binding site" evidence="11">
    <location>
        <begin position="10"/>
        <end position="15"/>
    </location>
    <ligand>
        <name>NADP(+)</name>
        <dbReference type="ChEBI" id="CHEBI:58349"/>
    </ligand>
</feature>
<dbReference type="HAMAP" id="MF_01925">
    <property type="entry name" value="P5C_reductase"/>
    <property type="match status" value="1"/>
</dbReference>
<dbReference type="EC" id="1.5.1.2" evidence="9 10"/>
<reference evidence="14" key="1">
    <citation type="submission" date="2023-10" db="EMBL/GenBank/DDBJ databases">
        <title>Screening of Alkalihalophilus pseudofirmusBZ-TG-HK211 and Its Alleviation of Salt Stress on Rapeseed Growth.</title>
        <authorList>
            <person name="Zhao B."/>
            <person name="Guo T."/>
        </authorList>
    </citation>
    <scope>NUCLEOTIDE SEQUENCE</scope>
    <source>
        <strain evidence="14">BZ-TG-HK211</strain>
    </source>
</reference>
<evidence type="ECO:0000256" key="4">
    <source>
        <dbReference type="ARBA" id="ARBA00022605"/>
    </source>
</evidence>
<dbReference type="Pfam" id="PF14748">
    <property type="entry name" value="P5CR_dimer"/>
    <property type="match status" value="1"/>
</dbReference>
<dbReference type="PANTHER" id="PTHR11645">
    <property type="entry name" value="PYRROLINE-5-CARBOXYLATE REDUCTASE"/>
    <property type="match status" value="1"/>
</dbReference>
<dbReference type="FunFam" id="1.10.3730.10:FF:000001">
    <property type="entry name" value="Pyrroline-5-carboxylate reductase"/>
    <property type="match status" value="1"/>
</dbReference>
<dbReference type="NCBIfam" id="TIGR00112">
    <property type="entry name" value="proC"/>
    <property type="match status" value="1"/>
</dbReference>
<dbReference type="PIRSF" id="PIRSF000193">
    <property type="entry name" value="Pyrrol-5-carb_rd"/>
    <property type="match status" value="1"/>
</dbReference>
<gene>
    <name evidence="9 14" type="primary">proC</name>
    <name evidence="14" type="ORF">RYX45_03025</name>
</gene>
<dbReference type="AlphaFoldDB" id="A0AAJ2NML8"/>
<evidence type="ECO:0000256" key="7">
    <source>
        <dbReference type="ARBA" id="ARBA00023002"/>
    </source>
</evidence>
<dbReference type="SUPFAM" id="SSF48179">
    <property type="entry name" value="6-phosphogluconate dehydrogenase C-terminal domain-like"/>
    <property type="match status" value="1"/>
</dbReference>
<proteinExistence type="inferred from homology"/>
<evidence type="ECO:0000259" key="13">
    <source>
        <dbReference type="Pfam" id="PF14748"/>
    </source>
</evidence>
<accession>A0AAJ2NML8</accession>